<dbReference type="KEGG" id="hspo:JGZ69_02660"/>
<sequence>MDFFRLTEDRIREAYKNGEFKNLPGYGKPLPDDELANIPEDLRMAYRIMRNAGFSPEEASVKKELMTIEDLIKQSKNELNKEELTHKLNEKMLKYNELVSKKGGKTNSSVFKNYEQKIEKKFLK</sequence>
<keyword evidence="5" id="KW-1185">Reference proteome</keyword>
<evidence type="ECO:0000259" key="2">
    <source>
        <dbReference type="Pfam" id="PF09350"/>
    </source>
</evidence>
<dbReference type="STRING" id="46224.B4102_3364"/>
<dbReference type="EMBL" id="LQYN01000068">
    <property type="protein sequence ID" value="KYD03514.1"/>
    <property type="molecule type" value="Genomic_DNA"/>
</dbReference>
<dbReference type="GeneID" id="62500088"/>
<reference evidence="3 5" key="1">
    <citation type="submission" date="2016-01" db="EMBL/GenBank/DDBJ databases">
        <title>Genome Sequences of Twelve Sporeforming Bacillus Species Isolated from Foods.</title>
        <authorList>
            <person name="Berendsen E.M."/>
            <person name="Wells-Bennik M.H."/>
            <person name="Krawcyk A.O."/>
            <person name="De Jong A."/>
            <person name="Holsappel S."/>
            <person name="Eijlander R.T."/>
            <person name="Kuipers O.P."/>
        </authorList>
    </citation>
    <scope>NUCLEOTIDE SEQUENCE [LARGE SCALE GENOMIC DNA]</scope>
    <source>
        <strain evidence="3 5">B4102</strain>
    </source>
</reference>
<evidence type="ECO:0000313" key="3">
    <source>
        <dbReference type="EMBL" id="KYD03514.1"/>
    </source>
</evidence>
<dbReference type="PANTHER" id="PTHR39158:SF1">
    <property type="entry name" value="DNAJ HOMOLOG SUBFAMILY C MEMBER 28"/>
    <property type="match status" value="1"/>
</dbReference>
<dbReference type="AlphaFoldDB" id="A0A150KUA9"/>
<dbReference type="PANTHER" id="PTHR39158">
    <property type="entry name" value="OS08G0560600 PROTEIN"/>
    <property type="match status" value="1"/>
</dbReference>
<evidence type="ECO:0000313" key="4">
    <source>
        <dbReference type="EMBL" id="QQX25875.1"/>
    </source>
</evidence>
<organism evidence="3 5">
    <name type="scientific">Heyndrickxia sporothermodurans</name>
    <dbReference type="NCBI Taxonomy" id="46224"/>
    <lineage>
        <taxon>Bacteria</taxon>
        <taxon>Bacillati</taxon>
        <taxon>Bacillota</taxon>
        <taxon>Bacilli</taxon>
        <taxon>Bacillales</taxon>
        <taxon>Bacillaceae</taxon>
        <taxon>Heyndrickxia</taxon>
    </lineage>
</organism>
<evidence type="ECO:0000256" key="1">
    <source>
        <dbReference type="SAM" id="Coils"/>
    </source>
</evidence>
<accession>A0A150KUA9</accession>
<dbReference type="PATRIC" id="fig|46224.3.peg.3500"/>
<reference evidence="4 6" key="2">
    <citation type="submission" date="2020-12" db="EMBL/GenBank/DDBJ databases">
        <title>Taxonomic evaluation of the Bacillus sporothermodurans group of bacteria based on whole genome sequences.</title>
        <authorList>
            <person name="Fiedler G."/>
            <person name="Herbstmann A.-D."/>
            <person name="Doll E."/>
            <person name="Wenning M."/>
            <person name="Brinks E."/>
            <person name="Kabisch J."/>
            <person name="Breitenwieser F."/>
            <person name="Lappann M."/>
            <person name="Boehnlein C."/>
            <person name="Franz C."/>
        </authorList>
    </citation>
    <scope>NUCLEOTIDE SEQUENCE [LARGE SCALE GENOMIC DNA]</scope>
    <source>
        <strain evidence="4 6">DSM 10599</strain>
    </source>
</reference>
<dbReference type="OrthoDB" id="9798476at2"/>
<dbReference type="RefSeq" id="WP_066232387.1">
    <property type="nucleotide sequence ID" value="NZ_CP066701.1"/>
</dbReference>
<dbReference type="EMBL" id="CP066701">
    <property type="protein sequence ID" value="QQX25875.1"/>
    <property type="molecule type" value="Genomic_DNA"/>
</dbReference>
<dbReference type="InterPro" id="IPR052573">
    <property type="entry name" value="DnaJ_C_subfamily_28"/>
</dbReference>
<dbReference type="Proteomes" id="UP000595512">
    <property type="component" value="Chromosome"/>
</dbReference>
<protein>
    <submittedName>
        <fullName evidence="4">DUF1992 domain-containing protein</fullName>
    </submittedName>
</protein>
<feature type="domain" description="DnaJ homologue subfamily C member 28 conserved" evidence="2">
    <location>
        <begin position="7"/>
        <end position="72"/>
    </location>
</feature>
<evidence type="ECO:0000313" key="6">
    <source>
        <dbReference type="Proteomes" id="UP000595512"/>
    </source>
</evidence>
<dbReference type="InterPro" id="IPR018961">
    <property type="entry name" value="DnaJ_homolog_subfam-C_membr-28"/>
</dbReference>
<feature type="coiled-coil region" evidence="1">
    <location>
        <begin position="65"/>
        <end position="101"/>
    </location>
</feature>
<evidence type="ECO:0000313" key="5">
    <source>
        <dbReference type="Proteomes" id="UP000075666"/>
    </source>
</evidence>
<keyword evidence="1" id="KW-0175">Coiled coil</keyword>
<dbReference type="Pfam" id="PF09350">
    <property type="entry name" value="DJC28_CD"/>
    <property type="match status" value="1"/>
</dbReference>
<name>A0A150KUA9_9BACI</name>
<dbReference type="Proteomes" id="UP000075666">
    <property type="component" value="Unassembled WGS sequence"/>
</dbReference>
<gene>
    <name evidence="3" type="ORF">B4102_3364</name>
    <name evidence="4" type="ORF">JGZ69_02660</name>
</gene>
<proteinExistence type="predicted"/>